<feature type="transmembrane region" description="Helical" evidence="8">
    <location>
        <begin position="317"/>
        <end position="339"/>
    </location>
</feature>
<feature type="transmembrane region" description="Helical" evidence="8">
    <location>
        <begin position="293"/>
        <end position="310"/>
    </location>
</feature>
<feature type="region of interest" description="Disordered" evidence="7">
    <location>
        <begin position="676"/>
        <end position="752"/>
    </location>
</feature>
<evidence type="ECO:0000256" key="4">
    <source>
        <dbReference type="ARBA" id="ARBA00022692"/>
    </source>
</evidence>
<dbReference type="STRING" id="121845.A0A3Q0J2E4"/>
<evidence type="ECO:0000313" key="9">
    <source>
        <dbReference type="Proteomes" id="UP000079169"/>
    </source>
</evidence>
<keyword evidence="5 8" id="KW-1133">Transmembrane helix</keyword>
<keyword evidence="9" id="KW-1185">Reference proteome</keyword>
<evidence type="ECO:0000256" key="7">
    <source>
        <dbReference type="SAM" id="MobiDB-lite"/>
    </source>
</evidence>
<dbReference type="Pfam" id="PF00230">
    <property type="entry name" value="MIP"/>
    <property type="match status" value="3"/>
</dbReference>
<evidence type="ECO:0000256" key="8">
    <source>
        <dbReference type="SAM" id="Phobius"/>
    </source>
</evidence>
<evidence type="ECO:0000256" key="6">
    <source>
        <dbReference type="ARBA" id="ARBA00023136"/>
    </source>
</evidence>
<dbReference type="PANTHER" id="PTHR19139:SF268">
    <property type="entry name" value="NEUROGENIC PROTEIN BIG BRAIN"/>
    <property type="match status" value="1"/>
</dbReference>
<feature type="compositionally biased region" description="Basic and acidic residues" evidence="7">
    <location>
        <begin position="676"/>
        <end position="692"/>
    </location>
</feature>
<feature type="compositionally biased region" description="Polar residues" evidence="7">
    <location>
        <begin position="629"/>
        <end position="644"/>
    </location>
</feature>
<dbReference type="PANTHER" id="PTHR19139">
    <property type="entry name" value="AQUAPORIN TRANSPORTER"/>
    <property type="match status" value="1"/>
</dbReference>
<feature type="compositionally biased region" description="Polar residues" evidence="7">
    <location>
        <begin position="511"/>
        <end position="526"/>
    </location>
</feature>
<dbReference type="Proteomes" id="UP000079169">
    <property type="component" value="Unplaced"/>
</dbReference>
<feature type="region of interest" description="Disordered" evidence="7">
    <location>
        <begin position="511"/>
        <end position="650"/>
    </location>
</feature>
<dbReference type="InterPro" id="IPR022357">
    <property type="entry name" value="MIP_CS"/>
</dbReference>
<feature type="transmembrane region" description="Helical" evidence="8">
    <location>
        <begin position="38"/>
        <end position="57"/>
    </location>
</feature>
<evidence type="ECO:0000256" key="1">
    <source>
        <dbReference type="ARBA" id="ARBA00004141"/>
    </source>
</evidence>
<dbReference type="InterPro" id="IPR034294">
    <property type="entry name" value="Aquaporin_transptr"/>
</dbReference>
<dbReference type="InterPro" id="IPR023271">
    <property type="entry name" value="Aquaporin-like"/>
</dbReference>
<sequence length="875" mass="96572">MGDHRAMKAHTINLDDFKAPKLLPPRAEMRSLEFWKSVISECMAMFFYVFIVCGAAAGAATNGTAAQTIFAAAAASGFSMSALVQCFAHASGAHINPSVSIAMALTRNISPFKAMMFVAAQCGGGIAGAALLYGLCAHINPSVSIAMALTRNISPFKAMMFVAAQCGGGIAGAALLYGLKAGKKNNETSINIGHLKHLVQNEIATSIITFNMNIIISKLFCSPGAHINPSVSIAMALTRNISPFKAMMFVAAQCGGGIAGAALLYGVSVPGHYGSMNATLAQLPAHLTQWERFGIEFVLTFVVVFAYFVSMNSTNTWFGTTSCLGSAYFACGLVSMPSLNPARSLGPSFVMNRWDNHWMPSLNPARSLGPSFVMNRWDNHWVNNSSVNDDEEDYEERRRMSMKPYGAHMDSMAGPSILRATMDPNEIASLYSSPSYKLHRAESLYGGTKSMHTMSPQLTRANLKRSQSVYTKPPSLSQNILQLPPPLPPPAGPLVPAISLYSDLAPANQNQQNQKRLGGTNSNNTSNEEKQMQTRQRSESIYGHTRRQQQQQQQQQQDNQRNYQGDSSNTGGVQTRRPDTVDSCYGSMHSDSGTKPPGRNNYSVVKSESYGIIKSEPNPSYGVVKAESRNSPSNFIDSRSSPSHTIMKAGNDSQTYAVKPDLHGDKKESIYVSKRQERQENTGHGNYEDHPSTHRSYPKSENSAFKVPPRSESLYASRRQELPPSYHETRGNYESMKPHDPTTKHMKSQDRTYESNLKALERNYNETMKNMEQEVSHHPPHHHHMKSEGFKSYEKPNCDILLKPNDSAEHNVPMRMKPLQYNEVPMYPPYVRPEVSPGGGANRSRESTPTSKELEAINDPRHHHLSHPQQQFYLC</sequence>
<keyword evidence="3" id="KW-0813">Transport</keyword>
<dbReference type="GO" id="GO:0005886">
    <property type="term" value="C:plasma membrane"/>
    <property type="evidence" value="ECO:0007669"/>
    <property type="project" value="TreeGrafter"/>
</dbReference>
<dbReference type="Gene3D" id="1.20.1080.10">
    <property type="entry name" value="Glycerol uptake facilitator protein"/>
    <property type="match status" value="3"/>
</dbReference>
<feature type="transmembrane region" description="Helical" evidence="8">
    <location>
        <begin position="155"/>
        <end position="179"/>
    </location>
</feature>
<evidence type="ECO:0000256" key="5">
    <source>
        <dbReference type="ARBA" id="ARBA00022989"/>
    </source>
</evidence>
<proteinExistence type="inferred from homology"/>
<evidence type="ECO:0000313" key="10">
    <source>
        <dbReference type="RefSeq" id="XP_026681128.1"/>
    </source>
</evidence>
<dbReference type="InterPro" id="IPR000425">
    <property type="entry name" value="MIP"/>
</dbReference>
<keyword evidence="6 8" id="KW-0472">Membrane</keyword>
<dbReference type="PaxDb" id="121845-A0A3Q0J2E4"/>
<accession>A0A3Q0J2E4</accession>
<feature type="compositionally biased region" description="Basic and acidic residues" evidence="7">
    <location>
        <begin position="727"/>
        <end position="752"/>
    </location>
</feature>
<name>A0A3Q0J2E4_DIACI</name>
<feature type="transmembrane region" description="Helical" evidence="8">
    <location>
        <begin position="69"/>
        <end position="93"/>
    </location>
</feature>
<dbReference type="RefSeq" id="XP_026681128.1">
    <property type="nucleotide sequence ID" value="XM_026825327.1"/>
</dbReference>
<feature type="transmembrane region" description="Helical" evidence="8">
    <location>
        <begin position="114"/>
        <end position="135"/>
    </location>
</feature>
<gene>
    <name evidence="10" type="primary">LOC103511614</name>
</gene>
<dbReference type="AlphaFoldDB" id="A0A3Q0J2E4"/>
<dbReference type="PRINTS" id="PR00783">
    <property type="entry name" value="MINTRINSICP"/>
</dbReference>
<dbReference type="GO" id="GO:0015250">
    <property type="term" value="F:water channel activity"/>
    <property type="evidence" value="ECO:0007669"/>
    <property type="project" value="TreeGrafter"/>
</dbReference>
<organism evidence="9 10">
    <name type="scientific">Diaphorina citri</name>
    <name type="common">Asian citrus psyllid</name>
    <dbReference type="NCBI Taxonomy" id="121845"/>
    <lineage>
        <taxon>Eukaryota</taxon>
        <taxon>Metazoa</taxon>
        <taxon>Ecdysozoa</taxon>
        <taxon>Arthropoda</taxon>
        <taxon>Hexapoda</taxon>
        <taxon>Insecta</taxon>
        <taxon>Pterygota</taxon>
        <taxon>Neoptera</taxon>
        <taxon>Paraneoptera</taxon>
        <taxon>Hemiptera</taxon>
        <taxon>Sternorrhyncha</taxon>
        <taxon>Psylloidea</taxon>
        <taxon>Psyllidae</taxon>
        <taxon>Diaphorininae</taxon>
        <taxon>Diaphorina</taxon>
    </lineage>
</organism>
<evidence type="ECO:0000256" key="3">
    <source>
        <dbReference type="ARBA" id="ARBA00022448"/>
    </source>
</evidence>
<keyword evidence="4 8" id="KW-0812">Transmembrane</keyword>
<feature type="compositionally biased region" description="Low complexity" evidence="7">
    <location>
        <begin position="548"/>
        <end position="557"/>
    </location>
</feature>
<dbReference type="KEGG" id="dci:103511614"/>
<feature type="region of interest" description="Disordered" evidence="7">
    <location>
        <begin position="464"/>
        <end position="488"/>
    </location>
</feature>
<comment type="similarity">
    <text evidence="2">Belongs to the MIP/aquaporin (TC 1.A.8) family.</text>
</comment>
<feature type="region of interest" description="Disordered" evidence="7">
    <location>
        <begin position="830"/>
        <end position="852"/>
    </location>
</feature>
<evidence type="ECO:0000256" key="2">
    <source>
        <dbReference type="ARBA" id="ARBA00006175"/>
    </source>
</evidence>
<dbReference type="SUPFAM" id="SSF81338">
    <property type="entry name" value="Aquaporin-like"/>
    <property type="match status" value="3"/>
</dbReference>
<feature type="compositionally biased region" description="Polar residues" evidence="7">
    <location>
        <begin position="558"/>
        <end position="573"/>
    </location>
</feature>
<dbReference type="PROSITE" id="PS00221">
    <property type="entry name" value="MIP"/>
    <property type="match status" value="3"/>
</dbReference>
<feature type="compositionally biased region" description="Low complexity" evidence="7">
    <location>
        <begin position="473"/>
        <end position="482"/>
    </location>
</feature>
<comment type="subcellular location">
    <subcellularLocation>
        <location evidence="1">Membrane</location>
        <topology evidence="1">Multi-pass membrane protein</topology>
    </subcellularLocation>
</comment>
<feature type="compositionally biased region" description="Basic and acidic residues" evidence="7">
    <location>
        <begin position="527"/>
        <end position="538"/>
    </location>
</feature>
<dbReference type="GeneID" id="103511614"/>
<feature type="transmembrane region" description="Helical" evidence="8">
    <location>
        <begin position="246"/>
        <end position="267"/>
    </location>
</feature>
<protein>
    <submittedName>
        <fullName evidence="10">Neurogenic protein big brain</fullName>
    </submittedName>
</protein>
<reference evidence="10" key="1">
    <citation type="submission" date="2025-08" db="UniProtKB">
        <authorList>
            <consortium name="RefSeq"/>
        </authorList>
    </citation>
    <scope>IDENTIFICATION</scope>
</reference>